<protein>
    <submittedName>
        <fullName evidence="3">Uncharacterized protein</fullName>
    </submittedName>
</protein>
<gene>
    <name evidence="3" type="ORF">BOKJ2_LOCUS4306</name>
</gene>
<keyword evidence="4" id="KW-1185">Reference proteome</keyword>
<dbReference type="Proteomes" id="UP000783686">
    <property type="component" value="Unassembled WGS sequence"/>
</dbReference>
<feature type="transmembrane region" description="Helical" evidence="2">
    <location>
        <begin position="244"/>
        <end position="270"/>
    </location>
</feature>
<reference evidence="3" key="1">
    <citation type="submission" date="2020-09" db="EMBL/GenBank/DDBJ databases">
        <authorList>
            <person name="Kikuchi T."/>
        </authorList>
    </citation>
    <scope>NUCLEOTIDE SEQUENCE</scope>
    <source>
        <strain evidence="3">SH1</strain>
    </source>
</reference>
<comment type="caution">
    <text evidence="3">The sequence shown here is derived from an EMBL/GenBank/DDBJ whole genome shotgun (WGS) entry which is preliminary data.</text>
</comment>
<evidence type="ECO:0000256" key="2">
    <source>
        <dbReference type="SAM" id="Phobius"/>
    </source>
</evidence>
<dbReference type="EMBL" id="CAJFDH010000002">
    <property type="protein sequence ID" value="CAD5212505.1"/>
    <property type="molecule type" value="Genomic_DNA"/>
</dbReference>
<evidence type="ECO:0000313" key="3">
    <source>
        <dbReference type="EMBL" id="CAD5212505.1"/>
    </source>
</evidence>
<evidence type="ECO:0000313" key="4">
    <source>
        <dbReference type="Proteomes" id="UP000614601"/>
    </source>
</evidence>
<feature type="region of interest" description="Disordered" evidence="1">
    <location>
        <begin position="298"/>
        <end position="408"/>
    </location>
</feature>
<feature type="compositionally biased region" description="Basic residues" evidence="1">
    <location>
        <begin position="346"/>
        <end position="363"/>
    </location>
</feature>
<feature type="compositionally biased region" description="Polar residues" evidence="1">
    <location>
        <begin position="299"/>
        <end position="308"/>
    </location>
</feature>
<feature type="compositionally biased region" description="Basic and acidic residues" evidence="1">
    <location>
        <begin position="326"/>
        <end position="338"/>
    </location>
</feature>
<dbReference type="EMBL" id="CAJFCW020000002">
    <property type="protein sequence ID" value="CAG9096369.1"/>
    <property type="molecule type" value="Genomic_DNA"/>
</dbReference>
<evidence type="ECO:0000256" key="1">
    <source>
        <dbReference type="SAM" id="MobiDB-lite"/>
    </source>
</evidence>
<dbReference type="Proteomes" id="UP000614601">
    <property type="component" value="Unassembled WGS sequence"/>
</dbReference>
<accession>A0A811KC81</accession>
<organism evidence="3 4">
    <name type="scientific">Bursaphelenchus okinawaensis</name>
    <dbReference type="NCBI Taxonomy" id="465554"/>
    <lineage>
        <taxon>Eukaryota</taxon>
        <taxon>Metazoa</taxon>
        <taxon>Ecdysozoa</taxon>
        <taxon>Nematoda</taxon>
        <taxon>Chromadorea</taxon>
        <taxon>Rhabditida</taxon>
        <taxon>Tylenchina</taxon>
        <taxon>Tylenchomorpha</taxon>
        <taxon>Aphelenchoidea</taxon>
        <taxon>Aphelenchoididae</taxon>
        <taxon>Bursaphelenchus</taxon>
    </lineage>
</organism>
<keyword evidence="2" id="KW-1133">Transmembrane helix</keyword>
<dbReference type="AlphaFoldDB" id="A0A811KC81"/>
<keyword evidence="2" id="KW-0812">Transmembrane</keyword>
<name>A0A811KC81_9BILA</name>
<proteinExistence type="predicted"/>
<sequence>MKTYEFLKNLSNALLLCNYVVEMFDEKPQAVRMMTFTFDSRAGSVTKHQMTYPVFESGDYVKREHYMTFPTDEDIKSVVILQHNYTSFGGYITKNNKVCHFDNKHYDASKESERCLNDGHIYVFNGKFAYIPKDLEDNITLIENGRNRIVNDVEGLKTPLGVVQEQKMFVYKDSGNKCKQIWYDKSVWKSVDCERKKLLYVDNKGRDMWYSLAYISLVSNCKIKATESELANTYVLFVKPRSSVYIILMVAVPCSLFIIIIKFVVVFVCLHTKFKKRDSLTQKRLLTIDEERSDCSGDYLTSTSSGQSKPKKTNWKKLKMPKVMKKNKDDLSFDDSAKNTDNPLGKQKKPKMPKGEKKKKKPKANGSPKKPKDPKKNGNNGTGNASPIDKKKAKRKANNNNIIGGSEE</sequence>
<feature type="compositionally biased region" description="Basic residues" evidence="1">
    <location>
        <begin position="309"/>
        <end position="325"/>
    </location>
</feature>
<keyword evidence="2" id="KW-0472">Membrane</keyword>